<dbReference type="GO" id="GO:0004639">
    <property type="term" value="F:phosphoribosylaminoimidazolesuccinocarboxamide synthase activity"/>
    <property type="evidence" value="ECO:0007669"/>
    <property type="project" value="UniProtKB-EC"/>
</dbReference>
<evidence type="ECO:0000259" key="6">
    <source>
        <dbReference type="Pfam" id="PF01259"/>
    </source>
</evidence>
<dbReference type="Proteomes" id="UP000177579">
    <property type="component" value="Unassembled WGS sequence"/>
</dbReference>
<evidence type="ECO:0000256" key="3">
    <source>
        <dbReference type="ARBA" id="ARBA00022755"/>
    </source>
</evidence>
<dbReference type="EMBL" id="MFGO01000008">
    <property type="protein sequence ID" value="OGF41504.1"/>
    <property type="molecule type" value="Genomic_DNA"/>
</dbReference>
<comment type="catalytic activity">
    <reaction evidence="5">
        <text>5-amino-1-(5-phospho-D-ribosyl)imidazole-4-carboxylate + L-aspartate + ATP = (2S)-2-[5-amino-1-(5-phospho-beta-D-ribosyl)imidazole-4-carboxamido]succinate + ADP + phosphate + 2 H(+)</text>
        <dbReference type="Rhea" id="RHEA:22628"/>
        <dbReference type="ChEBI" id="CHEBI:15378"/>
        <dbReference type="ChEBI" id="CHEBI:29991"/>
        <dbReference type="ChEBI" id="CHEBI:30616"/>
        <dbReference type="ChEBI" id="CHEBI:43474"/>
        <dbReference type="ChEBI" id="CHEBI:58443"/>
        <dbReference type="ChEBI" id="CHEBI:77657"/>
        <dbReference type="ChEBI" id="CHEBI:456216"/>
        <dbReference type="EC" id="6.3.2.6"/>
    </reaction>
</comment>
<comment type="caution">
    <text evidence="7">The sequence shown here is derived from an EMBL/GenBank/DDBJ whole genome shotgun (WGS) entry which is preliminary data.</text>
</comment>
<dbReference type="GO" id="GO:0005524">
    <property type="term" value="F:ATP binding"/>
    <property type="evidence" value="ECO:0007669"/>
    <property type="project" value="UniProtKB-KW"/>
</dbReference>
<protein>
    <recommendedName>
        <fullName evidence="6">SAICAR synthetase/ADE2 N-terminal domain-containing protein</fullName>
    </recommendedName>
</protein>
<dbReference type="Gene3D" id="3.30.200.20">
    <property type="entry name" value="Phosphorylase Kinase, domain 1"/>
    <property type="match status" value="1"/>
</dbReference>
<evidence type="ECO:0000313" key="7">
    <source>
        <dbReference type="EMBL" id="OGF41504.1"/>
    </source>
</evidence>
<keyword evidence="3" id="KW-0658">Purine biosynthesis</keyword>
<dbReference type="AlphaFoldDB" id="A0A1F5TRW1"/>
<accession>A0A1F5TRW1</accession>
<name>A0A1F5TRW1_9BACT</name>
<evidence type="ECO:0000256" key="4">
    <source>
        <dbReference type="ARBA" id="ARBA00022840"/>
    </source>
</evidence>
<reference evidence="7 8" key="1">
    <citation type="journal article" date="2016" name="Nat. Commun.">
        <title>Thousands of microbial genomes shed light on interconnected biogeochemical processes in an aquifer system.</title>
        <authorList>
            <person name="Anantharaman K."/>
            <person name="Brown C.T."/>
            <person name="Hug L.A."/>
            <person name="Sharon I."/>
            <person name="Castelle C.J."/>
            <person name="Probst A.J."/>
            <person name="Thomas B.C."/>
            <person name="Singh A."/>
            <person name="Wilkins M.J."/>
            <person name="Karaoz U."/>
            <person name="Brodie E.L."/>
            <person name="Williams K.H."/>
            <person name="Hubbard S.S."/>
            <person name="Banfield J.F."/>
        </authorList>
    </citation>
    <scope>NUCLEOTIDE SEQUENCE [LARGE SCALE GENOMIC DNA]</scope>
</reference>
<dbReference type="GO" id="GO:0006164">
    <property type="term" value="P:purine nucleotide biosynthetic process"/>
    <property type="evidence" value="ECO:0007669"/>
    <property type="project" value="UniProtKB-KW"/>
</dbReference>
<sequence>MIDINKLTEEEFKALPSVAEGESKEVRYAGKGLVVIRFKPTIYSFTANRCGVVPGSDILRLRASKVFLELFRQKGIKHAYREINDKWVLSDLILQPGTELNPHPFRPDDMNKEEIAKLAVAAPIEIVVKNMHTGTSKHRYYGMIGHPIRKSHNFYPGFTFEGDGAYPETVVRFDWRNPLKDNNGNRLADEILPDELADWYINTKKARGTALKVGDVVAEFLNEYDIVFYDLCLFITEDGETVFGEISQDCGRYRHFDLGSLDKDAWRAGGSSEIVLKKWDLLLKYITDKGGE</sequence>
<dbReference type="Gene3D" id="3.30.470.20">
    <property type="entry name" value="ATP-grasp fold, B domain"/>
    <property type="match status" value="1"/>
</dbReference>
<keyword evidence="1" id="KW-0436">Ligase</keyword>
<dbReference type="InterPro" id="IPR028923">
    <property type="entry name" value="SAICAR_synt/ADE2_N"/>
</dbReference>
<keyword evidence="2" id="KW-0547">Nucleotide-binding</keyword>
<gene>
    <name evidence="7" type="ORF">A2531_02320</name>
</gene>
<feature type="domain" description="SAICAR synthetase/ADE2 N-terminal" evidence="6">
    <location>
        <begin position="18"/>
        <end position="268"/>
    </location>
</feature>
<evidence type="ECO:0000256" key="2">
    <source>
        <dbReference type="ARBA" id="ARBA00022741"/>
    </source>
</evidence>
<keyword evidence="4" id="KW-0067">ATP-binding</keyword>
<evidence type="ECO:0000256" key="1">
    <source>
        <dbReference type="ARBA" id="ARBA00022598"/>
    </source>
</evidence>
<organism evidence="7 8">
    <name type="scientific">Candidatus Falkowbacteria bacterium RIFOXYD2_FULL_34_120</name>
    <dbReference type="NCBI Taxonomy" id="1798007"/>
    <lineage>
        <taxon>Bacteria</taxon>
        <taxon>Candidatus Falkowiibacteriota</taxon>
    </lineage>
</organism>
<evidence type="ECO:0000313" key="8">
    <source>
        <dbReference type="Proteomes" id="UP000177579"/>
    </source>
</evidence>
<dbReference type="Pfam" id="PF01259">
    <property type="entry name" value="SAICAR_synt"/>
    <property type="match status" value="1"/>
</dbReference>
<evidence type="ECO:0000256" key="5">
    <source>
        <dbReference type="ARBA" id="ARBA00048475"/>
    </source>
</evidence>
<proteinExistence type="predicted"/>
<dbReference type="SUPFAM" id="SSF56104">
    <property type="entry name" value="SAICAR synthase-like"/>
    <property type="match status" value="1"/>
</dbReference>